<comment type="caution">
    <text evidence="2">The sequence shown here is derived from an EMBL/GenBank/DDBJ whole genome shotgun (WGS) entry which is preliminary data.</text>
</comment>
<feature type="region of interest" description="Disordered" evidence="1">
    <location>
        <begin position="1"/>
        <end position="48"/>
    </location>
</feature>
<dbReference type="AlphaFoldDB" id="A0A8X6KZK7"/>
<evidence type="ECO:0000313" key="2">
    <source>
        <dbReference type="EMBL" id="GFQ92315.1"/>
    </source>
</evidence>
<accession>A0A8X6KZK7</accession>
<dbReference type="EMBL" id="BMAO01004091">
    <property type="protein sequence ID" value="GFQ92315.1"/>
    <property type="molecule type" value="Genomic_DNA"/>
</dbReference>
<protein>
    <submittedName>
        <fullName evidence="2">Uncharacterized protein</fullName>
    </submittedName>
</protein>
<gene>
    <name evidence="2" type="ORF">TNCT_674871</name>
</gene>
<evidence type="ECO:0000313" key="3">
    <source>
        <dbReference type="Proteomes" id="UP000887116"/>
    </source>
</evidence>
<keyword evidence="3" id="KW-1185">Reference proteome</keyword>
<sequence length="191" mass="21603">MKNKKKSSPRQPSPQEMRSKSPVSDCESMDTQAEQKTSLTPAPLPPPLSELEEDLQSLAHSMECCNFCEHLDKILLSIDDFHFNLEADRIHYADKLSKLLFAAIAQRKELRASENSYIASVDERYNRDLGISVVKEAPFIPVKGKKTNARIATALLHLLPRPPRSRGQKKRPSPTHLAYSNWINKLSPKKS</sequence>
<reference evidence="2" key="1">
    <citation type="submission" date="2020-07" db="EMBL/GenBank/DDBJ databases">
        <title>Multicomponent nature underlies the extraordinary mechanical properties of spider dragline silk.</title>
        <authorList>
            <person name="Kono N."/>
            <person name="Nakamura H."/>
            <person name="Mori M."/>
            <person name="Yoshida Y."/>
            <person name="Ohtoshi R."/>
            <person name="Malay A.D."/>
            <person name="Moran D.A.P."/>
            <person name="Tomita M."/>
            <person name="Numata K."/>
            <person name="Arakawa K."/>
        </authorList>
    </citation>
    <scope>NUCLEOTIDE SEQUENCE</scope>
</reference>
<dbReference type="Proteomes" id="UP000887116">
    <property type="component" value="Unassembled WGS sequence"/>
</dbReference>
<name>A0A8X6KZK7_TRICU</name>
<organism evidence="2 3">
    <name type="scientific">Trichonephila clavata</name>
    <name type="common">Joro spider</name>
    <name type="synonym">Nephila clavata</name>
    <dbReference type="NCBI Taxonomy" id="2740835"/>
    <lineage>
        <taxon>Eukaryota</taxon>
        <taxon>Metazoa</taxon>
        <taxon>Ecdysozoa</taxon>
        <taxon>Arthropoda</taxon>
        <taxon>Chelicerata</taxon>
        <taxon>Arachnida</taxon>
        <taxon>Araneae</taxon>
        <taxon>Araneomorphae</taxon>
        <taxon>Entelegynae</taxon>
        <taxon>Araneoidea</taxon>
        <taxon>Nephilidae</taxon>
        <taxon>Trichonephila</taxon>
    </lineage>
</organism>
<evidence type="ECO:0000256" key="1">
    <source>
        <dbReference type="SAM" id="MobiDB-lite"/>
    </source>
</evidence>
<proteinExistence type="predicted"/>